<accession>A0A829YNF0</accession>
<protein>
    <submittedName>
        <fullName evidence="1">Uncharacterized protein</fullName>
    </submittedName>
</protein>
<sequence>MDYIVLVDGDMVLHTPAGGPADLQHRAPARPLEKLLQETLAARTIRCDKGAMARLPGPVDGSVSVPVT</sequence>
<name>A0A829YNF0_9GAMM</name>
<dbReference type="RefSeq" id="WP_161815615.1">
    <property type="nucleotide sequence ID" value="NZ_BLJN01000007.1"/>
</dbReference>
<evidence type="ECO:0000313" key="2">
    <source>
        <dbReference type="Proteomes" id="UP000445000"/>
    </source>
</evidence>
<gene>
    <name evidence="1" type="ORF">GCM10011487_60160</name>
</gene>
<reference evidence="2" key="1">
    <citation type="submission" date="2020-01" db="EMBL/GenBank/DDBJ databases">
        <title>'Steroidobacter agaridevorans' sp. nov., agar-degrading bacteria isolated from rhizosphere soils.</title>
        <authorList>
            <person name="Ikenaga M."/>
            <person name="Kataoka M."/>
            <person name="Murouchi A."/>
            <person name="Katsuragi S."/>
            <person name="Sakai M."/>
        </authorList>
    </citation>
    <scope>NUCLEOTIDE SEQUENCE [LARGE SCALE GENOMIC DNA]</scope>
    <source>
        <strain evidence="2">YU21-B</strain>
    </source>
</reference>
<proteinExistence type="predicted"/>
<dbReference type="EMBL" id="BLJN01000007">
    <property type="protein sequence ID" value="GFE84016.1"/>
    <property type="molecule type" value="Genomic_DNA"/>
</dbReference>
<dbReference type="Proteomes" id="UP000445000">
    <property type="component" value="Unassembled WGS sequence"/>
</dbReference>
<dbReference type="AlphaFoldDB" id="A0A829YNF0"/>
<evidence type="ECO:0000313" key="1">
    <source>
        <dbReference type="EMBL" id="GFE84016.1"/>
    </source>
</evidence>
<comment type="caution">
    <text evidence="1">The sequence shown here is derived from an EMBL/GenBank/DDBJ whole genome shotgun (WGS) entry which is preliminary data.</text>
</comment>
<keyword evidence="2" id="KW-1185">Reference proteome</keyword>
<organism evidence="1 2">
    <name type="scientific">Steroidobacter agaridevorans</name>
    <dbReference type="NCBI Taxonomy" id="2695856"/>
    <lineage>
        <taxon>Bacteria</taxon>
        <taxon>Pseudomonadati</taxon>
        <taxon>Pseudomonadota</taxon>
        <taxon>Gammaproteobacteria</taxon>
        <taxon>Steroidobacterales</taxon>
        <taxon>Steroidobacteraceae</taxon>
        <taxon>Steroidobacter</taxon>
    </lineage>
</organism>